<name>G9WKE7_9FIRM</name>
<evidence type="ECO:0000313" key="1">
    <source>
        <dbReference type="EMBL" id="EHL13789.1"/>
    </source>
</evidence>
<dbReference type="Proteomes" id="UP000018461">
    <property type="component" value="Unassembled WGS sequence"/>
</dbReference>
<accession>G9WKE7</accession>
<dbReference type="Pfam" id="PF12668">
    <property type="entry name" value="DUF3791"/>
    <property type="match status" value="1"/>
</dbReference>
<evidence type="ECO:0008006" key="3">
    <source>
        <dbReference type="Google" id="ProtNLM"/>
    </source>
</evidence>
<keyword evidence="2" id="KW-1185">Reference proteome</keyword>
<sequence>MSKEAEFFIYLLERYADYKKEKASEILKMWDQSGITKLIYDLYDIYHVERLENAFEDIDKLVEEKSSQV</sequence>
<dbReference type="InterPro" id="IPR024269">
    <property type="entry name" value="DUF3791"/>
</dbReference>
<dbReference type="STRING" id="796943.HMPREF9625_01854"/>
<gene>
    <name evidence="1" type="ORF">HMPREF9625_01854</name>
</gene>
<dbReference type="HOGENOM" id="CLU_174021_2_1_9"/>
<dbReference type="AlphaFoldDB" id="G9WKE7"/>
<evidence type="ECO:0000313" key="2">
    <source>
        <dbReference type="Proteomes" id="UP000018461"/>
    </source>
</evidence>
<dbReference type="EMBL" id="AFZC02000002">
    <property type="protein sequence ID" value="EHL13789.1"/>
    <property type="molecule type" value="Genomic_DNA"/>
</dbReference>
<organism evidence="1 2">
    <name type="scientific">Oribacterium parvum ACB1</name>
    <dbReference type="NCBI Taxonomy" id="796943"/>
    <lineage>
        <taxon>Bacteria</taxon>
        <taxon>Bacillati</taxon>
        <taxon>Bacillota</taxon>
        <taxon>Clostridia</taxon>
        <taxon>Lachnospirales</taxon>
        <taxon>Lachnospiraceae</taxon>
        <taxon>Oribacterium</taxon>
    </lineage>
</organism>
<comment type="caution">
    <text evidence="1">The sequence shown here is derived from an EMBL/GenBank/DDBJ whole genome shotgun (WGS) entry which is preliminary data.</text>
</comment>
<proteinExistence type="predicted"/>
<reference evidence="1" key="2">
    <citation type="submission" date="2013-03" db="EMBL/GenBank/DDBJ databases">
        <title>The Genome Sequence of Oribacterium sp. ACB1.</title>
        <authorList>
            <consortium name="The Broad Institute Genomics Platform"/>
            <consortium name="The Broad Institute Genome Sequencing Center for Infectious Disease"/>
            <person name="Earl A."/>
            <person name="Ward D."/>
            <person name="Feldgarden M."/>
            <person name="Gevers D."/>
            <person name="Sizova M."/>
            <person name="Hazen A."/>
            <person name="Epstein S."/>
            <person name="Walker B."/>
            <person name="Young S."/>
            <person name="Zeng Q."/>
            <person name="Gargeya S."/>
            <person name="Fitzgerald M."/>
            <person name="Haas B."/>
            <person name="Abouelleil A."/>
            <person name="Allen A.W."/>
            <person name="Alvarado L."/>
            <person name="Arachchi H.M."/>
            <person name="Berlin A.M."/>
            <person name="Chapman S.B."/>
            <person name="Gainer-Dewar J."/>
            <person name="Goldberg J."/>
            <person name="Griggs A."/>
            <person name="Gujja S."/>
            <person name="Hansen M."/>
            <person name="Howarth C."/>
            <person name="Imamovic A."/>
            <person name="Ireland A."/>
            <person name="Larimer J."/>
            <person name="McCowan C."/>
            <person name="Murphy C."/>
            <person name="Pearson M."/>
            <person name="Poon T.W."/>
            <person name="Priest M."/>
            <person name="Roberts A."/>
            <person name="Saif S."/>
            <person name="Shea T."/>
            <person name="Sisk P."/>
            <person name="Sykes S."/>
            <person name="Wortman J."/>
            <person name="Nusbaum C."/>
            <person name="Birren B."/>
        </authorList>
    </citation>
    <scope>NUCLEOTIDE SEQUENCE [LARGE SCALE GENOMIC DNA]</scope>
    <source>
        <strain evidence="1">ACB1</strain>
    </source>
</reference>
<reference evidence="1" key="1">
    <citation type="submission" date="2011-08" db="EMBL/GenBank/DDBJ databases">
        <authorList>
            <consortium name="The Broad Institute Genome Sequencing Platform"/>
            <person name="Earl A."/>
            <person name="Ward D."/>
            <person name="Feldgarden M."/>
            <person name="Gevers D."/>
            <person name="Sizova M."/>
            <person name="Hazen A."/>
            <person name="Epstein S."/>
            <person name="Young S.K."/>
            <person name="Zeng Q."/>
            <person name="Gargeya S."/>
            <person name="Fitzgerald M."/>
            <person name="Haas B."/>
            <person name="Abouelleil A."/>
            <person name="Alvarado L."/>
            <person name="Arachchi H.M."/>
            <person name="Berlin A."/>
            <person name="Brown A."/>
            <person name="Chapman S.B."/>
            <person name="Chen Z."/>
            <person name="Dunbar C."/>
            <person name="Freedman E."/>
            <person name="Gearin G."/>
            <person name="Gellesch M."/>
            <person name="Goldberg J."/>
            <person name="Griggs A."/>
            <person name="Gujja S."/>
            <person name="Heiman D."/>
            <person name="Howarth C."/>
            <person name="Larson L."/>
            <person name="Lui A."/>
            <person name="MacDonald P.J.P."/>
            <person name="Montmayeur A."/>
            <person name="Murphy C."/>
            <person name="Neiman D."/>
            <person name="Pearson M."/>
            <person name="Priest M."/>
            <person name="Roberts A."/>
            <person name="Saif S."/>
            <person name="Shea T."/>
            <person name="Shenoy N."/>
            <person name="Sisk P."/>
            <person name="Stolte C."/>
            <person name="Sykes S."/>
            <person name="Wortman J."/>
            <person name="Nusbaum C."/>
            <person name="Birren B."/>
        </authorList>
    </citation>
    <scope>NUCLEOTIDE SEQUENCE</scope>
    <source>
        <strain evidence="1">ACB1</strain>
    </source>
</reference>
<protein>
    <recommendedName>
        <fullName evidence="3">DUF3791 domain-containing protein</fullName>
    </recommendedName>
</protein>
<dbReference type="PATRIC" id="fig|796943.3.peg.202"/>
<dbReference type="RefSeq" id="WP_009535692.1">
    <property type="nucleotide sequence ID" value="NZ_KE148312.1"/>
</dbReference>